<dbReference type="Proteomes" id="UP000602647">
    <property type="component" value="Unassembled WGS sequence"/>
</dbReference>
<dbReference type="RefSeq" id="WP_187301535.1">
    <property type="nucleotide sequence ID" value="NZ_JACRYT010000001.1"/>
</dbReference>
<proteinExistence type="predicted"/>
<keyword evidence="2" id="KW-1185">Reference proteome</keyword>
<sequence>MGEKISEQTRAEWMEEVLKLTYGRMKHLNEIFRLTREMASALDRNDRVSAQMLIEMRGEEMEAVASGLRKMHILEEQMPSELRDEIRRLLSGILDEQEDQDAVRLAEIARNCKSVLDQTIAIDQGMNKKVAGSDSYYAT</sequence>
<organism evidence="1 2">
    <name type="scientific">Zhenpiania hominis</name>
    <dbReference type="NCBI Taxonomy" id="2763644"/>
    <lineage>
        <taxon>Bacteria</taxon>
        <taxon>Bacillati</taxon>
        <taxon>Bacillota</taxon>
        <taxon>Clostridia</taxon>
        <taxon>Peptostreptococcales</taxon>
        <taxon>Anaerovoracaceae</taxon>
        <taxon>Zhenpiania</taxon>
    </lineage>
</organism>
<name>A0A923NHT4_9FIRM</name>
<evidence type="ECO:0000313" key="1">
    <source>
        <dbReference type="EMBL" id="MBC6678337.1"/>
    </source>
</evidence>
<evidence type="ECO:0000313" key="2">
    <source>
        <dbReference type="Proteomes" id="UP000602647"/>
    </source>
</evidence>
<dbReference type="AlphaFoldDB" id="A0A923NHT4"/>
<dbReference type="EMBL" id="JACRYT010000001">
    <property type="protein sequence ID" value="MBC6678337.1"/>
    <property type="molecule type" value="Genomic_DNA"/>
</dbReference>
<reference evidence="1" key="1">
    <citation type="submission" date="2020-08" db="EMBL/GenBank/DDBJ databases">
        <title>Genome public.</title>
        <authorList>
            <person name="Liu C."/>
            <person name="Sun Q."/>
        </authorList>
    </citation>
    <scope>NUCLEOTIDE SEQUENCE</scope>
    <source>
        <strain evidence="1">BX12</strain>
    </source>
</reference>
<comment type="caution">
    <text evidence="1">The sequence shown here is derived from an EMBL/GenBank/DDBJ whole genome shotgun (WGS) entry which is preliminary data.</text>
</comment>
<protein>
    <submittedName>
        <fullName evidence="1">Uncharacterized protein</fullName>
    </submittedName>
</protein>
<accession>A0A923NHT4</accession>
<gene>
    <name evidence="1" type="ORF">H9L42_00635</name>
</gene>